<dbReference type="STRING" id="1324957.K933_00247"/>
<protein>
    <submittedName>
        <fullName evidence="2">Uncharacterized protein</fullName>
    </submittedName>
</protein>
<evidence type="ECO:0000313" key="2">
    <source>
        <dbReference type="EMBL" id="ESP89946.1"/>
    </source>
</evidence>
<evidence type="ECO:0000313" key="3">
    <source>
        <dbReference type="Proteomes" id="UP000017840"/>
    </source>
</evidence>
<dbReference type="RefSeq" id="WP_023392650.1">
    <property type="nucleotide sequence ID" value="NZ_ASGZ01000002.1"/>
</dbReference>
<dbReference type="SUPFAM" id="SSF53613">
    <property type="entry name" value="Ribokinase-like"/>
    <property type="match status" value="1"/>
</dbReference>
<dbReference type="PATRIC" id="fig|1324957.4.peg.51"/>
<dbReference type="eggNOG" id="arCOG00014">
    <property type="taxonomic scope" value="Archaea"/>
</dbReference>
<gene>
    <name evidence="2" type="ORF">K933_00247</name>
</gene>
<dbReference type="Proteomes" id="UP000017840">
    <property type="component" value="Unassembled WGS sequence"/>
</dbReference>
<dbReference type="AlphaFoldDB" id="V4GXR0"/>
<name>V4GXR0_9EURY</name>
<comment type="caution">
    <text evidence="2">The sequence shown here is derived from an EMBL/GenBank/DDBJ whole genome shotgun (WGS) entry which is preliminary data.</text>
</comment>
<accession>V4GXR0</accession>
<dbReference type="EMBL" id="ASGZ01000002">
    <property type="protein sequence ID" value="ESP89946.1"/>
    <property type="molecule type" value="Genomic_DNA"/>
</dbReference>
<proteinExistence type="predicted"/>
<sequence>MSRESDGPDGSDAYGRLRDRLTERPAPTLATLPDGSVDRHCTLAGGDGAFDRRAALGRALVDGDPSTFALSVDSVEPGGQAVNAAQQLHALGSDVTCYGHLDHPVFDDLDFETASMGSPASVCAFDFDEGDVMVVDRTDDDWALADLRRVADPGLAGVFDVDAVCWSNWSSAPAMGAAFHELGREELPRVPFVFDPGGLDGVGAEGVEALRDAIASLGSTFDVVYSVNRAELRATAATLPGPPAVDDDARLDAVREATGVTAAVVHATDEAVVATADRRTTVESLDVDRVARHTGGGDHFSGGLAYALANGWAWDVALACGNACAAHYVETADHGSVDDIVSRIERTAP</sequence>
<dbReference type="InterPro" id="IPR029056">
    <property type="entry name" value="Ribokinase-like"/>
</dbReference>
<dbReference type="InterPro" id="IPR057621">
    <property type="entry name" value="Khk_prokaryotic"/>
</dbReference>
<keyword evidence="3" id="KW-1185">Reference proteome</keyword>
<organism evidence="2 3">
    <name type="scientific">Candidatus Halobonum tyrrellensis G22</name>
    <dbReference type="NCBI Taxonomy" id="1324957"/>
    <lineage>
        <taxon>Archaea</taxon>
        <taxon>Methanobacteriati</taxon>
        <taxon>Methanobacteriota</taxon>
        <taxon>Stenosarchaea group</taxon>
        <taxon>Halobacteria</taxon>
        <taxon>Halobacteriales</taxon>
        <taxon>Haloferacaceae</taxon>
        <taxon>Candidatus Halobonum</taxon>
    </lineage>
</organism>
<dbReference type="Pfam" id="PF25270">
    <property type="entry name" value="Khk"/>
    <property type="match status" value="1"/>
</dbReference>
<evidence type="ECO:0000256" key="1">
    <source>
        <dbReference type="SAM" id="MobiDB-lite"/>
    </source>
</evidence>
<dbReference type="OrthoDB" id="252614at2157"/>
<dbReference type="Gene3D" id="3.40.1190.20">
    <property type="match status" value="1"/>
</dbReference>
<reference evidence="2 3" key="1">
    <citation type="journal article" date="2013" name="Genome Announc.">
        <title>Draft Genome Sequence of 'Candidatus Halobonum tyrrellensis' Strain G22, Isolated from the Hypersaline Waters of Lake Tyrrell, Australia.</title>
        <authorList>
            <person name="Ugalde J.A."/>
            <person name="Narasingarao P."/>
            <person name="Kuo S."/>
            <person name="Podell S."/>
            <person name="Allen E.E."/>
        </authorList>
    </citation>
    <scope>NUCLEOTIDE SEQUENCE [LARGE SCALE GENOMIC DNA]</scope>
    <source>
        <strain evidence="2 3">G22</strain>
    </source>
</reference>
<feature type="region of interest" description="Disordered" evidence="1">
    <location>
        <begin position="1"/>
        <end position="33"/>
    </location>
</feature>